<comment type="caution">
    <text evidence="7">The sequence shown here is derived from an EMBL/GenBank/DDBJ whole genome shotgun (WGS) entry which is preliminary data.</text>
</comment>
<dbReference type="NCBIfam" id="TIGR01697">
    <property type="entry name" value="PNPH-PUNA-XAPA"/>
    <property type="match status" value="1"/>
</dbReference>
<keyword evidence="8" id="KW-1185">Reference proteome</keyword>
<organism evidence="7 8">
    <name type="scientific">Raineya orbicola</name>
    <dbReference type="NCBI Taxonomy" id="2016530"/>
    <lineage>
        <taxon>Bacteria</taxon>
        <taxon>Pseudomonadati</taxon>
        <taxon>Bacteroidota</taxon>
        <taxon>Cytophagia</taxon>
        <taxon>Cytophagales</taxon>
        <taxon>Raineyaceae</taxon>
        <taxon>Raineya</taxon>
    </lineage>
</organism>
<feature type="domain" description="Nucleoside phosphorylase" evidence="6">
    <location>
        <begin position="20"/>
        <end position="266"/>
    </location>
</feature>
<dbReference type="OrthoDB" id="1523230at2"/>
<sequence>MEALLETSKFLENKLKFKPKIAIILGTGLGELVNHVEIEQTIPYGSIPNFPVSTVESHKGKLIIGRLSGKEVMIMQGRFHYYEGYSMEQVTFPVRVMKLLGVETLLVSNASGGLHEYMEVSDLFIITDHINLLPENPLRGNPYPKLGPMFPDMSEAYDKKLIEEAEKIAQKEGIRYHKGVYVSVQGPNLETKAEYKFLRIIGGDVVGMSTVPEVIVANHQGMRCFAISVITDVGHESKIRKVGISDVIAAAQKAQPAMIKIFSELVKVC</sequence>
<evidence type="ECO:0000313" key="7">
    <source>
        <dbReference type="EMBL" id="PKQ69890.1"/>
    </source>
</evidence>
<accession>A0A2N3IHQ2</accession>
<comment type="similarity">
    <text evidence="2 5">Belongs to the PNP/MTAP phosphorylase family.</text>
</comment>
<evidence type="ECO:0000256" key="1">
    <source>
        <dbReference type="ARBA" id="ARBA00005058"/>
    </source>
</evidence>
<dbReference type="GO" id="GO:0009116">
    <property type="term" value="P:nucleoside metabolic process"/>
    <property type="evidence" value="ECO:0007669"/>
    <property type="project" value="InterPro"/>
</dbReference>
<comment type="pathway">
    <text evidence="1 5">Purine metabolism; purine nucleoside salvage.</text>
</comment>
<evidence type="ECO:0000256" key="2">
    <source>
        <dbReference type="ARBA" id="ARBA00006751"/>
    </source>
</evidence>
<dbReference type="PANTHER" id="PTHR11904:SF9">
    <property type="entry name" value="PURINE NUCLEOSIDE PHOSPHORYLASE-RELATED"/>
    <property type="match status" value="1"/>
</dbReference>
<dbReference type="Pfam" id="PF01048">
    <property type="entry name" value="PNP_UDP_1"/>
    <property type="match status" value="1"/>
</dbReference>
<reference evidence="7 8" key="1">
    <citation type="submission" date="2017-06" db="EMBL/GenBank/DDBJ databases">
        <title>Raineya orbicola gen. nov., sp. nov. a slightly thermophilic bacterium of the phylum Bacteroidetes and the description of Raineyaceae fam. nov.</title>
        <authorList>
            <person name="Albuquerque L."/>
            <person name="Polonia A.R.M."/>
            <person name="Barroso C."/>
            <person name="Froufe H.J.C."/>
            <person name="Lage O."/>
            <person name="Lobo-Da-Cunha A."/>
            <person name="Egas C."/>
            <person name="Da Costa M.S."/>
        </authorList>
    </citation>
    <scope>NUCLEOTIDE SEQUENCE [LARGE SCALE GENOMIC DNA]</scope>
    <source>
        <strain evidence="7 8">SPSPC-11</strain>
    </source>
</reference>
<gene>
    <name evidence="7" type="ORF">Rain11_1087</name>
</gene>
<dbReference type="EC" id="2.4.2.1" evidence="5"/>
<name>A0A2N3IHQ2_9BACT</name>
<dbReference type="PIRSF" id="PIRSF000477">
    <property type="entry name" value="PurNPase"/>
    <property type="match status" value="1"/>
</dbReference>
<dbReference type="GO" id="GO:0005737">
    <property type="term" value="C:cytoplasm"/>
    <property type="evidence" value="ECO:0007669"/>
    <property type="project" value="TreeGrafter"/>
</dbReference>
<dbReference type="SUPFAM" id="SSF53167">
    <property type="entry name" value="Purine and uridine phosphorylases"/>
    <property type="match status" value="1"/>
</dbReference>
<dbReference type="CDD" id="cd09009">
    <property type="entry name" value="PNP-EcPNPII_like"/>
    <property type="match status" value="1"/>
</dbReference>
<dbReference type="Proteomes" id="UP000233387">
    <property type="component" value="Unassembled WGS sequence"/>
</dbReference>
<dbReference type="RefSeq" id="WP_101358353.1">
    <property type="nucleotide sequence ID" value="NZ_NKXO01000014.1"/>
</dbReference>
<dbReference type="EMBL" id="NKXO01000014">
    <property type="protein sequence ID" value="PKQ69890.1"/>
    <property type="molecule type" value="Genomic_DNA"/>
</dbReference>
<dbReference type="UniPathway" id="UPA00606"/>
<evidence type="ECO:0000313" key="8">
    <source>
        <dbReference type="Proteomes" id="UP000233387"/>
    </source>
</evidence>
<evidence type="ECO:0000256" key="3">
    <source>
        <dbReference type="ARBA" id="ARBA00022676"/>
    </source>
</evidence>
<evidence type="ECO:0000256" key="4">
    <source>
        <dbReference type="ARBA" id="ARBA00022679"/>
    </source>
</evidence>
<proteinExistence type="inferred from homology"/>
<dbReference type="Gene3D" id="3.40.50.1580">
    <property type="entry name" value="Nucleoside phosphorylase domain"/>
    <property type="match status" value="1"/>
</dbReference>
<dbReference type="InterPro" id="IPR011270">
    <property type="entry name" value="Pur_Nuc_Pase_Ino/Guo-sp"/>
</dbReference>
<keyword evidence="3 5" id="KW-0328">Glycosyltransferase</keyword>
<dbReference type="GO" id="GO:0004731">
    <property type="term" value="F:purine-nucleoside phosphorylase activity"/>
    <property type="evidence" value="ECO:0007669"/>
    <property type="project" value="UniProtKB-EC"/>
</dbReference>
<dbReference type="PANTHER" id="PTHR11904">
    <property type="entry name" value="METHYLTHIOADENOSINE/PURINE NUCLEOSIDE PHOSPHORYLASE"/>
    <property type="match status" value="1"/>
</dbReference>
<dbReference type="NCBIfam" id="NF006054">
    <property type="entry name" value="PRK08202.1"/>
    <property type="match status" value="1"/>
</dbReference>
<dbReference type="NCBIfam" id="TIGR01700">
    <property type="entry name" value="PNPH"/>
    <property type="match status" value="1"/>
</dbReference>
<dbReference type="InterPro" id="IPR011268">
    <property type="entry name" value="Purine_phosphorylase"/>
</dbReference>
<evidence type="ECO:0000259" key="6">
    <source>
        <dbReference type="Pfam" id="PF01048"/>
    </source>
</evidence>
<dbReference type="InterPro" id="IPR035994">
    <property type="entry name" value="Nucleoside_phosphorylase_sf"/>
</dbReference>
<dbReference type="InterPro" id="IPR000845">
    <property type="entry name" value="Nucleoside_phosphorylase_d"/>
</dbReference>
<keyword evidence="4 5" id="KW-0808">Transferase</keyword>
<comment type="function">
    <text evidence="5">The purine nucleoside phosphorylases catalyze the phosphorolytic breakdown of the N-glycosidic bond in the beta-(deoxy)ribonucleoside molecules, with the formation of the corresponding free purine bases and pentose-1-phosphate.</text>
</comment>
<dbReference type="AlphaFoldDB" id="A0A2N3IHQ2"/>
<protein>
    <recommendedName>
        <fullName evidence="5">Purine nucleoside phosphorylase</fullName>
        <ecNumber evidence="5">2.4.2.1</ecNumber>
    </recommendedName>
    <alternativeName>
        <fullName evidence="5">Inosine-guanosine phosphorylase</fullName>
    </alternativeName>
</protein>
<evidence type="ECO:0000256" key="5">
    <source>
        <dbReference type="PIRNR" id="PIRNR000477"/>
    </source>
</evidence>